<dbReference type="CDD" id="cd00130">
    <property type="entry name" value="PAS"/>
    <property type="match status" value="5"/>
</dbReference>
<dbReference type="CDD" id="cd00075">
    <property type="entry name" value="HATPase"/>
    <property type="match status" value="1"/>
</dbReference>
<dbReference type="RefSeq" id="WP_188555847.1">
    <property type="nucleotide sequence ID" value="NZ_BMGS01000001.1"/>
</dbReference>
<dbReference type="PROSITE" id="PS50113">
    <property type="entry name" value="PAC"/>
    <property type="match status" value="4"/>
</dbReference>
<feature type="domain" description="PAC" evidence="8">
    <location>
        <begin position="341"/>
        <end position="393"/>
    </location>
</feature>
<feature type="domain" description="PAC" evidence="8">
    <location>
        <begin position="730"/>
        <end position="783"/>
    </location>
</feature>
<dbReference type="InterPro" id="IPR000700">
    <property type="entry name" value="PAS-assoc_C"/>
</dbReference>
<feature type="domain" description="PAC" evidence="8">
    <location>
        <begin position="604"/>
        <end position="656"/>
    </location>
</feature>
<evidence type="ECO:0000256" key="2">
    <source>
        <dbReference type="ARBA" id="ARBA00012438"/>
    </source>
</evidence>
<comment type="catalytic activity">
    <reaction evidence="1">
        <text>ATP + protein L-histidine = ADP + protein N-phospho-L-histidine.</text>
        <dbReference type="EC" id="2.7.13.3"/>
    </reaction>
</comment>
<dbReference type="InterPro" id="IPR036890">
    <property type="entry name" value="HATPase_C_sf"/>
</dbReference>
<evidence type="ECO:0000256" key="1">
    <source>
        <dbReference type="ARBA" id="ARBA00000085"/>
    </source>
</evidence>
<keyword evidence="3" id="KW-0597">Phosphoprotein</keyword>
<dbReference type="Gene3D" id="3.30.565.10">
    <property type="entry name" value="Histidine kinase-like ATPase, C-terminal domain"/>
    <property type="match status" value="1"/>
</dbReference>
<dbReference type="InterPro" id="IPR035965">
    <property type="entry name" value="PAS-like_dom_sf"/>
</dbReference>
<dbReference type="SMART" id="SM00387">
    <property type="entry name" value="HATPase_c"/>
    <property type="match status" value="1"/>
</dbReference>
<evidence type="ECO:0000259" key="6">
    <source>
        <dbReference type="PROSITE" id="PS50109"/>
    </source>
</evidence>
<dbReference type="Gene3D" id="1.10.287.130">
    <property type="match status" value="1"/>
</dbReference>
<dbReference type="InterPro" id="IPR004358">
    <property type="entry name" value="Sig_transdc_His_kin-like_C"/>
</dbReference>
<dbReference type="CDD" id="cd00082">
    <property type="entry name" value="HisKA"/>
    <property type="match status" value="1"/>
</dbReference>
<dbReference type="NCBIfam" id="TIGR00229">
    <property type="entry name" value="sensory_box"/>
    <property type="match status" value="4"/>
</dbReference>
<evidence type="ECO:0000313" key="10">
    <source>
        <dbReference type="Proteomes" id="UP000601361"/>
    </source>
</evidence>
<comment type="caution">
    <text evidence="9">The sequence shown here is derived from an EMBL/GenBank/DDBJ whole genome shotgun (WGS) entry which is preliminary data.</text>
</comment>
<name>A0ABQ1WEW3_9BACT</name>
<dbReference type="PANTHER" id="PTHR43304">
    <property type="entry name" value="PHYTOCHROME-LIKE PROTEIN CPH1"/>
    <property type="match status" value="1"/>
</dbReference>
<dbReference type="SMART" id="SM00091">
    <property type="entry name" value="PAS"/>
    <property type="match status" value="5"/>
</dbReference>
<dbReference type="SUPFAM" id="SSF55785">
    <property type="entry name" value="PYP-like sensor domain (PAS domain)"/>
    <property type="match status" value="6"/>
</dbReference>
<keyword evidence="10" id="KW-1185">Reference proteome</keyword>
<evidence type="ECO:0000256" key="4">
    <source>
        <dbReference type="ARBA" id="ARBA00022679"/>
    </source>
</evidence>
<sequence length="1020" mass="115805">MASESIDFQLLFEALPTPHLVLTPTLRIAALNDAMCQLLAQPREQVVHQPVLTVLPAYPGIPGASLWQEALQEVVTHRAVRSLEALRYEQAPTPDEADATTRYWQVLLRPVLDPAGELRHILVRVLDVTDRVVAQQQGRLSLESFSTLARTTHDAVWNFDLRTGHVWRNETFTTLFGYPLTAETHTFQFWYERLHPDDLPAIDATVAAVQKGQQVAPFLTYRLRRADGSWAEVVDRYHIIRDETGQPVRLLGAAQDVTEARATERALHQSLEQFQLLADLIPQLVWSLDARGQKLYTNQRWDEYTGLKQFTDEEWAALVHPDDRPQAAANWAQAKRTGTYYQCDYRLRDQTGQYRWFLAQARPVLDEAGQVTRWFGTCTDIENQKQAQQQLEKKDQQLQLILGKVPALIATLLGPQHVVGFINQRFNDLVGGQARAGQTPQQAAPVLANQGLFELLDEVYASGQPLVEQERAVLLPAPSPGPDLTRYFDFTAQPLLDGAGATQGILIFAVEVTERVQARLGLEALNRELSRQDELLRVMTESLPQITSITRPDGSMEYLSPQWFEYTGQTIDDLPNCWALALHPDDTEAARLAFQQAVAGSVPFSVEVRLRRHDGQYRWHLSHSVPSFDDAGQLQHFYGACADVQDQRLLAEELRRSEQQFRFLAESVPAIVWTATPDGTIDYLNSRWTYYTGMPVEQSLREGWANLLRDEEREAVFSEFGRCIQTGTDLDMESRLLDVRTGQYRWYLHRAQPLRDEQGRIIRWFGTTADIDDYKRVQQRLEDKNAELTRTNQDLDSFVYAVSHDLKQPIHNMAGIFQELIRTAFFRDPDAVKLIAMFEKSLHQIDGTIHNLSELVRIQKLRHEQPAELIDLAQLTEEVLLSIHDQVASSRAIIHSDFTAVPALFFVQPHLQSVLYNLLSNALKYAAPRRRPHIQLRTALVEGRPVLEVQDNGLGLDLQRFGGELFQLFRRFHDHVEGAGLGLYLVNRVVQNAGGYLTVESTVGEGTTFRVVLPASARPA</sequence>
<dbReference type="Pfam" id="PF08447">
    <property type="entry name" value="PAS_3"/>
    <property type="match status" value="3"/>
</dbReference>
<dbReference type="InterPro" id="IPR013656">
    <property type="entry name" value="PAS_4"/>
</dbReference>
<dbReference type="Proteomes" id="UP000601361">
    <property type="component" value="Unassembled WGS sequence"/>
</dbReference>
<organism evidence="9 10">
    <name type="scientific">Hymenobacter glacieicola</name>
    <dbReference type="NCBI Taxonomy" id="1562124"/>
    <lineage>
        <taxon>Bacteria</taxon>
        <taxon>Pseudomonadati</taxon>
        <taxon>Bacteroidota</taxon>
        <taxon>Cytophagia</taxon>
        <taxon>Cytophagales</taxon>
        <taxon>Hymenobacteraceae</taxon>
        <taxon>Hymenobacter</taxon>
    </lineage>
</organism>
<evidence type="ECO:0000256" key="3">
    <source>
        <dbReference type="ARBA" id="ARBA00022553"/>
    </source>
</evidence>
<dbReference type="PRINTS" id="PR00344">
    <property type="entry name" value="BCTRLSENSOR"/>
</dbReference>
<evidence type="ECO:0000259" key="7">
    <source>
        <dbReference type="PROSITE" id="PS50112"/>
    </source>
</evidence>
<dbReference type="InterPro" id="IPR000014">
    <property type="entry name" value="PAS"/>
</dbReference>
<dbReference type="InterPro" id="IPR003594">
    <property type="entry name" value="HATPase_dom"/>
</dbReference>
<feature type="domain" description="PAS" evidence="7">
    <location>
        <begin position="657"/>
        <end position="727"/>
    </location>
</feature>
<evidence type="ECO:0000256" key="5">
    <source>
        <dbReference type="ARBA" id="ARBA00022777"/>
    </source>
</evidence>
<dbReference type="Pfam" id="PF08448">
    <property type="entry name" value="PAS_4"/>
    <property type="match status" value="3"/>
</dbReference>
<accession>A0ABQ1WEW3</accession>
<feature type="domain" description="PAS" evidence="7">
    <location>
        <begin position="532"/>
        <end position="601"/>
    </location>
</feature>
<keyword evidence="4" id="KW-0808">Transferase</keyword>
<dbReference type="SMART" id="SM00086">
    <property type="entry name" value="PAC"/>
    <property type="match status" value="4"/>
</dbReference>
<dbReference type="PROSITE" id="PS50109">
    <property type="entry name" value="HIS_KIN"/>
    <property type="match status" value="1"/>
</dbReference>
<dbReference type="InterPro" id="IPR036097">
    <property type="entry name" value="HisK_dim/P_sf"/>
</dbReference>
<dbReference type="PROSITE" id="PS50112">
    <property type="entry name" value="PAS"/>
    <property type="match status" value="2"/>
</dbReference>
<reference evidence="10" key="1">
    <citation type="journal article" date="2019" name="Int. J. Syst. Evol. Microbiol.">
        <title>The Global Catalogue of Microorganisms (GCM) 10K type strain sequencing project: providing services to taxonomists for standard genome sequencing and annotation.</title>
        <authorList>
            <consortium name="The Broad Institute Genomics Platform"/>
            <consortium name="The Broad Institute Genome Sequencing Center for Infectious Disease"/>
            <person name="Wu L."/>
            <person name="Ma J."/>
        </authorList>
    </citation>
    <scope>NUCLEOTIDE SEQUENCE [LARGE SCALE GENOMIC DNA]</scope>
    <source>
        <strain evidence="10">CGMCC 1.12990</strain>
    </source>
</reference>
<feature type="domain" description="PAC" evidence="8">
    <location>
        <begin position="217"/>
        <end position="269"/>
    </location>
</feature>
<proteinExistence type="predicted"/>
<evidence type="ECO:0000259" key="8">
    <source>
        <dbReference type="PROSITE" id="PS50113"/>
    </source>
</evidence>
<dbReference type="Pfam" id="PF02518">
    <property type="entry name" value="HATPase_c"/>
    <property type="match status" value="1"/>
</dbReference>
<dbReference type="InterPro" id="IPR001610">
    <property type="entry name" value="PAC"/>
</dbReference>
<dbReference type="InterPro" id="IPR013655">
    <property type="entry name" value="PAS_fold_3"/>
</dbReference>
<dbReference type="Gene3D" id="3.30.450.20">
    <property type="entry name" value="PAS domain"/>
    <property type="match status" value="6"/>
</dbReference>
<evidence type="ECO:0000313" key="9">
    <source>
        <dbReference type="EMBL" id="GGG27832.1"/>
    </source>
</evidence>
<dbReference type="InterPro" id="IPR003661">
    <property type="entry name" value="HisK_dim/P_dom"/>
</dbReference>
<dbReference type="SUPFAM" id="SSF47384">
    <property type="entry name" value="Homodimeric domain of signal transducing histidine kinase"/>
    <property type="match status" value="1"/>
</dbReference>
<dbReference type="PANTHER" id="PTHR43304:SF1">
    <property type="entry name" value="PAC DOMAIN-CONTAINING PROTEIN"/>
    <property type="match status" value="1"/>
</dbReference>
<gene>
    <name evidence="9" type="ORF">GCM10011378_00800</name>
</gene>
<dbReference type="EMBL" id="BMGS01000001">
    <property type="protein sequence ID" value="GGG27832.1"/>
    <property type="molecule type" value="Genomic_DNA"/>
</dbReference>
<dbReference type="EC" id="2.7.13.3" evidence="2"/>
<dbReference type="InterPro" id="IPR005467">
    <property type="entry name" value="His_kinase_dom"/>
</dbReference>
<dbReference type="SUPFAM" id="SSF55874">
    <property type="entry name" value="ATPase domain of HSP90 chaperone/DNA topoisomerase II/histidine kinase"/>
    <property type="match status" value="1"/>
</dbReference>
<protein>
    <recommendedName>
        <fullName evidence="2">histidine kinase</fullName>
        <ecNumber evidence="2">2.7.13.3</ecNumber>
    </recommendedName>
</protein>
<keyword evidence="5" id="KW-0418">Kinase</keyword>
<feature type="domain" description="Histidine kinase" evidence="6">
    <location>
        <begin position="801"/>
        <end position="1017"/>
    </location>
</feature>
<dbReference type="InterPro" id="IPR052162">
    <property type="entry name" value="Sensor_kinase/Photoreceptor"/>
</dbReference>